<gene>
    <name evidence="14" type="ORF">MMOR_52780</name>
</gene>
<dbReference type="InterPro" id="IPR045229">
    <property type="entry name" value="TPP_enz"/>
</dbReference>
<sequence length="568" mass="60676">MTHDFAQATLLGKLLGNTWQSAFIPTAKGLTMADQKTVHDVTYDLLRTLGLTTVFGNPGSTEQSFLRDFPDDFTYVLALQEASALAMADGFAQSTGRPALVNLHTAAGTGNAMGSLIASYRANTPLIITAGQQAREMSITDPYLNNPRATELPQPWVKWSYEPVRAEDVPAAFMQAYAIAMQPPMGPVFLSIPLDDWDKPALGPAVVRTVSERVAPDAGRLAEFAERISAAKRPMVLFGPEVDRAGGWDAGIAFAEKLGAPVYGSALGDRVSFPETHPLYAGVMPMTIAEVEQTVHGHDLVVVVGAQVFRYYPYVAGEYLPEGTELLQITSDTHLSAVAPVGDSLTGDVTTALTQLTELIEVPADRQRPAPLVRDLHSDLPAQAPMTSNAVYEVISSVKPDDASVVMESTSTMVDLFNWLPTTHSQGFFATPSGGIGWGVPAAVGVALGDRARGVKRNIIATIGDGSFEYSIQAIWTAAQHKLPIVFVVLRNGEYAILKSFALLEKTPNVPGLQLPDLDITSLATGFGCRAVEVDDSDMLAQELTTALNADGPTVIVVPTIPQLPHLG</sequence>
<keyword evidence="8" id="KW-0100">Branched-chain amino acid biosynthesis</keyword>
<feature type="domain" description="Thiamine pyrophosphate enzyme central" evidence="11">
    <location>
        <begin position="222"/>
        <end position="356"/>
    </location>
</feature>
<dbReference type="GO" id="GO:0009082">
    <property type="term" value="P:branched-chain amino acid biosynthetic process"/>
    <property type="evidence" value="ECO:0007669"/>
    <property type="project" value="UniProtKB-KW"/>
</dbReference>
<reference evidence="14 15" key="1">
    <citation type="journal article" date="2019" name="Emerg. Microbes Infect.">
        <title>Comprehensive subspecies identification of 175 nontuberculous mycobacteria species based on 7547 genomic profiles.</title>
        <authorList>
            <person name="Matsumoto Y."/>
            <person name="Kinjo T."/>
            <person name="Motooka D."/>
            <person name="Nabeya D."/>
            <person name="Jung N."/>
            <person name="Uechi K."/>
            <person name="Horii T."/>
            <person name="Iida T."/>
            <person name="Fujita J."/>
            <person name="Nakamura S."/>
        </authorList>
    </citation>
    <scope>NUCLEOTIDE SEQUENCE [LARGE SCALE GENOMIC DNA]</scope>
    <source>
        <strain evidence="14 15">JCM 6375</strain>
    </source>
</reference>
<dbReference type="KEGG" id="mmor:MMOR_52780"/>
<dbReference type="InterPro" id="IPR029035">
    <property type="entry name" value="DHS-like_NAD/FAD-binding_dom"/>
</dbReference>
<dbReference type="Gene3D" id="3.40.50.970">
    <property type="match status" value="2"/>
</dbReference>
<organism evidence="14 15">
    <name type="scientific">Mycolicibacterium moriokaense</name>
    <dbReference type="NCBI Taxonomy" id="39691"/>
    <lineage>
        <taxon>Bacteria</taxon>
        <taxon>Bacillati</taxon>
        <taxon>Actinomycetota</taxon>
        <taxon>Actinomycetes</taxon>
        <taxon>Mycobacteriales</taxon>
        <taxon>Mycobacteriaceae</taxon>
        <taxon>Mycolicibacterium</taxon>
    </lineage>
</organism>
<dbReference type="SUPFAM" id="SSF52467">
    <property type="entry name" value="DHS-like NAD/FAD-binding domain"/>
    <property type="match status" value="1"/>
</dbReference>
<dbReference type="GO" id="GO:0030976">
    <property type="term" value="F:thiamine pyrophosphate binding"/>
    <property type="evidence" value="ECO:0007669"/>
    <property type="project" value="InterPro"/>
</dbReference>
<dbReference type="EMBL" id="AP022560">
    <property type="protein sequence ID" value="BBX04342.1"/>
    <property type="molecule type" value="Genomic_DNA"/>
</dbReference>
<dbReference type="GO" id="GO:0000287">
    <property type="term" value="F:magnesium ion binding"/>
    <property type="evidence" value="ECO:0007669"/>
    <property type="project" value="InterPro"/>
</dbReference>
<keyword evidence="15" id="KW-1185">Reference proteome</keyword>
<dbReference type="PANTHER" id="PTHR18968">
    <property type="entry name" value="THIAMINE PYROPHOSPHATE ENZYMES"/>
    <property type="match status" value="1"/>
</dbReference>
<name>A0AAD1HFA1_9MYCO</name>
<keyword evidence="7 10" id="KW-0786">Thiamine pyrophosphate</keyword>
<evidence type="ECO:0000256" key="9">
    <source>
        <dbReference type="ARBA" id="ARBA00048670"/>
    </source>
</evidence>
<dbReference type="InterPro" id="IPR012001">
    <property type="entry name" value="Thiamin_PyroP_enz_TPP-bd_dom"/>
</dbReference>
<dbReference type="InterPro" id="IPR029061">
    <property type="entry name" value="THDP-binding"/>
</dbReference>
<evidence type="ECO:0000256" key="2">
    <source>
        <dbReference type="ARBA" id="ARBA00005025"/>
    </source>
</evidence>
<keyword evidence="8" id="KW-0028">Amino-acid biosynthesis</keyword>
<dbReference type="AlphaFoldDB" id="A0AAD1HFA1"/>
<evidence type="ECO:0000259" key="12">
    <source>
        <dbReference type="Pfam" id="PF02775"/>
    </source>
</evidence>
<proteinExistence type="inferred from homology"/>
<accession>A0AAD1HFA1</accession>
<dbReference type="CDD" id="cd02002">
    <property type="entry name" value="TPP_BFDC"/>
    <property type="match status" value="1"/>
</dbReference>
<keyword evidence="5" id="KW-0285">Flavoprotein</keyword>
<dbReference type="Proteomes" id="UP000466681">
    <property type="component" value="Chromosome"/>
</dbReference>
<comment type="similarity">
    <text evidence="3 10">Belongs to the TPP enzyme family.</text>
</comment>
<comment type="catalytic activity">
    <reaction evidence="9">
        <text>2 pyruvate + H(+) = (2S)-2-acetolactate + CO2</text>
        <dbReference type="Rhea" id="RHEA:25249"/>
        <dbReference type="ChEBI" id="CHEBI:15361"/>
        <dbReference type="ChEBI" id="CHEBI:15378"/>
        <dbReference type="ChEBI" id="CHEBI:16526"/>
        <dbReference type="ChEBI" id="CHEBI:58476"/>
        <dbReference type="EC" id="2.2.1.6"/>
    </reaction>
</comment>
<dbReference type="GO" id="GO:0050660">
    <property type="term" value="F:flavin adenine dinucleotide binding"/>
    <property type="evidence" value="ECO:0007669"/>
    <property type="project" value="TreeGrafter"/>
</dbReference>
<evidence type="ECO:0000256" key="5">
    <source>
        <dbReference type="ARBA" id="ARBA00022630"/>
    </source>
</evidence>
<evidence type="ECO:0000256" key="3">
    <source>
        <dbReference type="ARBA" id="ARBA00007812"/>
    </source>
</evidence>
<evidence type="ECO:0000256" key="8">
    <source>
        <dbReference type="ARBA" id="ARBA00023304"/>
    </source>
</evidence>
<comment type="pathway">
    <text evidence="2">Amino-acid biosynthesis; L-valine biosynthesis; L-valine from pyruvate: step 1/4.</text>
</comment>
<comment type="pathway">
    <text evidence="1">Amino-acid biosynthesis; L-isoleucine biosynthesis; L-isoleucine from 2-oxobutanoate: step 1/4.</text>
</comment>
<evidence type="ECO:0000313" key="14">
    <source>
        <dbReference type="EMBL" id="BBX04342.1"/>
    </source>
</evidence>
<evidence type="ECO:0000259" key="13">
    <source>
        <dbReference type="Pfam" id="PF02776"/>
    </source>
</evidence>
<dbReference type="Pfam" id="PF02776">
    <property type="entry name" value="TPP_enzyme_N"/>
    <property type="match status" value="1"/>
</dbReference>
<evidence type="ECO:0000256" key="7">
    <source>
        <dbReference type="ARBA" id="ARBA00023052"/>
    </source>
</evidence>
<evidence type="ECO:0000256" key="1">
    <source>
        <dbReference type="ARBA" id="ARBA00004974"/>
    </source>
</evidence>
<dbReference type="InterPro" id="IPR011766">
    <property type="entry name" value="TPP_enzyme_TPP-bd"/>
</dbReference>
<feature type="domain" description="Thiamine pyrophosphate enzyme N-terminal TPP-binding" evidence="13">
    <location>
        <begin position="37"/>
        <end position="137"/>
    </location>
</feature>
<dbReference type="Gene3D" id="3.40.50.1220">
    <property type="entry name" value="TPP-binding domain"/>
    <property type="match status" value="1"/>
</dbReference>
<dbReference type="NCBIfam" id="NF005485">
    <property type="entry name" value="PRK07092.1"/>
    <property type="match status" value="1"/>
</dbReference>
<dbReference type="Pfam" id="PF00205">
    <property type="entry name" value="TPP_enzyme_M"/>
    <property type="match status" value="1"/>
</dbReference>
<dbReference type="PANTHER" id="PTHR18968:SF133">
    <property type="entry name" value="BENZOYLFORMATE DECARBOXYLASE"/>
    <property type="match status" value="1"/>
</dbReference>
<dbReference type="GO" id="GO:0003984">
    <property type="term" value="F:acetolactate synthase activity"/>
    <property type="evidence" value="ECO:0007669"/>
    <property type="project" value="UniProtKB-EC"/>
</dbReference>
<evidence type="ECO:0000256" key="10">
    <source>
        <dbReference type="RuleBase" id="RU362132"/>
    </source>
</evidence>
<evidence type="ECO:0000256" key="6">
    <source>
        <dbReference type="ARBA" id="ARBA00022827"/>
    </source>
</evidence>
<evidence type="ECO:0000256" key="4">
    <source>
        <dbReference type="ARBA" id="ARBA00013145"/>
    </source>
</evidence>
<evidence type="ECO:0000259" key="11">
    <source>
        <dbReference type="Pfam" id="PF00205"/>
    </source>
</evidence>
<protein>
    <recommendedName>
        <fullName evidence="4">acetolactate synthase</fullName>
        <ecNumber evidence="4">2.2.1.6</ecNumber>
    </recommendedName>
</protein>
<dbReference type="InterPro" id="IPR012000">
    <property type="entry name" value="Thiamin_PyroP_enz_cen_dom"/>
</dbReference>
<keyword evidence="6" id="KW-0274">FAD</keyword>
<dbReference type="Pfam" id="PF02775">
    <property type="entry name" value="TPP_enzyme_C"/>
    <property type="match status" value="1"/>
</dbReference>
<dbReference type="SUPFAM" id="SSF52518">
    <property type="entry name" value="Thiamin diphosphate-binding fold (THDP-binding)"/>
    <property type="match status" value="2"/>
</dbReference>
<dbReference type="EC" id="2.2.1.6" evidence="4"/>
<dbReference type="CDD" id="cd07035">
    <property type="entry name" value="TPP_PYR_POX_like"/>
    <property type="match status" value="1"/>
</dbReference>
<evidence type="ECO:0000313" key="15">
    <source>
        <dbReference type="Proteomes" id="UP000466681"/>
    </source>
</evidence>
<feature type="domain" description="Thiamine pyrophosphate enzyme TPP-binding" evidence="12">
    <location>
        <begin position="430"/>
        <end position="558"/>
    </location>
</feature>